<dbReference type="Proteomes" id="UP000198984">
    <property type="component" value="Unassembled WGS sequence"/>
</dbReference>
<dbReference type="OrthoDB" id="9805025at2"/>
<keyword evidence="1" id="KW-1133">Transmembrane helix</keyword>
<keyword evidence="1" id="KW-0812">Transmembrane</keyword>
<protein>
    <submittedName>
        <fullName evidence="3">VanZ like family protein</fullName>
    </submittedName>
</protein>
<gene>
    <name evidence="3" type="ORF">SAMN04488505_103293</name>
</gene>
<proteinExistence type="predicted"/>
<reference evidence="3 4" key="1">
    <citation type="submission" date="2016-10" db="EMBL/GenBank/DDBJ databases">
        <authorList>
            <person name="de Groot N.N."/>
        </authorList>
    </citation>
    <scope>NUCLEOTIDE SEQUENCE [LARGE SCALE GENOMIC DNA]</scope>
    <source>
        <strain evidence="3 4">DSM 21039</strain>
    </source>
</reference>
<dbReference type="Pfam" id="PF04892">
    <property type="entry name" value="VanZ"/>
    <property type="match status" value="1"/>
</dbReference>
<dbReference type="PANTHER" id="PTHR36834">
    <property type="entry name" value="MEMBRANE PROTEIN-RELATED"/>
    <property type="match status" value="1"/>
</dbReference>
<keyword evidence="4" id="KW-1185">Reference proteome</keyword>
<name>A0A1H7VDL3_9BACT</name>
<dbReference type="STRING" id="573321.SAMN04488505_103293"/>
<accession>A0A1H7VDL3</accession>
<feature type="transmembrane region" description="Helical" evidence="1">
    <location>
        <begin position="122"/>
        <end position="140"/>
    </location>
</feature>
<dbReference type="RefSeq" id="WP_089912825.1">
    <property type="nucleotide sequence ID" value="NZ_FOBB01000003.1"/>
</dbReference>
<feature type="domain" description="VanZ-like" evidence="2">
    <location>
        <begin position="25"/>
        <end position="139"/>
    </location>
</feature>
<keyword evidence="1" id="KW-0472">Membrane</keyword>
<evidence type="ECO:0000313" key="3">
    <source>
        <dbReference type="EMBL" id="SEM07160.1"/>
    </source>
</evidence>
<organism evidence="3 4">
    <name type="scientific">Chitinophaga rupis</name>
    <dbReference type="NCBI Taxonomy" id="573321"/>
    <lineage>
        <taxon>Bacteria</taxon>
        <taxon>Pseudomonadati</taxon>
        <taxon>Bacteroidota</taxon>
        <taxon>Chitinophagia</taxon>
        <taxon>Chitinophagales</taxon>
        <taxon>Chitinophagaceae</taxon>
        <taxon>Chitinophaga</taxon>
    </lineage>
</organism>
<evidence type="ECO:0000259" key="2">
    <source>
        <dbReference type="Pfam" id="PF04892"/>
    </source>
</evidence>
<feature type="transmembrane region" description="Helical" evidence="1">
    <location>
        <begin position="58"/>
        <end position="82"/>
    </location>
</feature>
<dbReference type="AlphaFoldDB" id="A0A1H7VDL3"/>
<sequence>MKGLKVLAALGYGVILSYIVLWAPARRERPIEGIYRTKLTPFKSTWDDMIHYKGNNALVHWVLFLGNFLGNILLFVPFPFVLMMVFRITSIRRVILLGFLSSALIEVVQYITHLGVADVDDVMLNTAGTAIGAYLCRFFLSRLNMQS</sequence>
<dbReference type="InterPro" id="IPR053150">
    <property type="entry name" value="Teicoplanin_resist-assoc"/>
</dbReference>
<evidence type="ECO:0000256" key="1">
    <source>
        <dbReference type="SAM" id="Phobius"/>
    </source>
</evidence>
<feature type="transmembrane region" description="Helical" evidence="1">
    <location>
        <begin position="7"/>
        <end position="25"/>
    </location>
</feature>
<dbReference type="InterPro" id="IPR006976">
    <property type="entry name" value="VanZ-like"/>
</dbReference>
<feature type="transmembrane region" description="Helical" evidence="1">
    <location>
        <begin position="94"/>
        <end position="116"/>
    </location>
</feature>
<dbReference type="EMBL" id="FOBB01000003">
    <property type="protein sequence ID" value="SEM07160.1"/>
    <property type="molecule type" value="Genomic_DNA"/>
</dbReference>
<dbReference type="PANTHER" id="PTHR36834:SF1">
    <property type="entry name" value="INTEGRAL MEMBRANE PROTEIN"/>
    <property type="match status" value="1"/>
</dbReference>
<evidence type="ECO:0000313" key="4">
    <source>
        <dbReference type="Proteomes" id="UP000198984"/>
    </source>
</evidence>